<reference evidence="2 3" key="1">
    <citation type="submission" date="2024-12" db="EMBL/GenBank/DDBJ databases">
        <title>The unique morphological basis and parallel evolutionary history of personate flowers in Penstemon.</title>
        <authorList>
            <person name="Depatie T.H."/>
            <person name="Wessinger C.A."/>
        </authorList>
    </citation>
    <scope>NUCLEOTIDE SEQUENCE [LARGE SCALE GENOMIC DNA]</scope>
    <source>
        <strain evidence="2">WTNN_2</strain>
        <tissue evidence="2">Leaf</tissue>
    </source>
</reference>
<evidence type="ECO:0000256" key="1">
    <source>
        <dbReference type="SAM" id="Coils"/>
    </source>
</evidence>
<proteinExistence type="predicted"/>
<comment type="caution">
    <text evidence="2">The sequence shown here is derived from an EMBL/GenBank/DDBJ whole genome shotgun (WGS) entry which is preliminary data.</text>
</comment>
<keyword evidence="1" id="KW-0175">Coiled coil</keyword>
<dbReference type="EMBL" id="JBJXBP010000007">
    <property type="protein sequence ID" value="KAL3820381.1"/>
    <property type="molecule type" value="Genomic_DNA"/>
</dbReference>
<organism evidence="2 3">
    <name type="scientific">Penstemon smallii</name>
    <dbReference type="NCBI Taxonomy" id="265156"/>
    <lineage>
        <taxon>Eukaryota</taxon>
        <taxon>Viridiplantae</taxon>
        <taxon>Streptophyta</taxon>
        <taxon>Embryophyta</taxon>
        <taxon>Tracheophyta</taxon>
        <taxon>Spermatophyta</taxon>
        <taxon>Magnoliopsida</taxon>
        <taxon>eudicotyledons</taxon>
        <taxon>Gunneridae</taxon>
        <taxon>Pentapetalae</taxon>
        <taxon>asterids</taxon>
        <taxon>lamiids</taxon>
        <taxon>Lamiales</taxon>
        <taxon>Plantaginaceae</taxon>
        <taxon>Cheloneae</taxon>
        <taxon>Penstemon</taxon>
    </lineage>
</organism>
<sequence>MNGFKYAVHISNEKRRPLQCEINRNNRSKLSVLHNQGSRAFVTLLNELEEKAGKQLDKIEFFPPTHCTDGKWTTSECEVRYKSMLNVQAKSIAEGNSMTPNKCYDEVMGVKSGYDKGFGYGPKPPRTASSASTRKLEEALKDSQIENTRLKERLGAAETQLDELNARMANQDKILQMILSQQNLQPPISH</sequence>
<name>A0ABD3S7F8_9LAMI</name>
<dbReference type="AlphaFoldDB" id="A0ABD3S7F8"/>
<dbReference type="Proteomes" id="UP001634393">
    <property type="component" value="Unassembled WGS sequence"/>
</dbReference>
<accession>A0ABD3S7F8</accession>
<feature type="coiled-coil region" evidence="1">
    <location>
        <begin position="133"/>
        <end position="174"/>
    </location>
</feature>
<keyword evidence="3" id="KW-1185">Reference proteome</keyword>
<protein>
    <submittedName>
        <fullName evidence="2">Uncharacterized protein</fullName>
    </submittedName>
</protein>
<dbReference type="InterPro" id="IPR004252">
    <property type="entry name" value="Probable_transposase_24"/>
</dbReference>
<dbReference type="Pfam" id="PF03004">
    <property type="entry name" value="Transposase_24"/>
    <property type="match status" value="1"/>
</dbReference>
<gene>
    <name evidence="2" type="ORF">ACJIZ3_006286</name>
</gene>
<evidence type="ECO:0000313" key="2">
    <source>
        <dbReference type="EMBL" id="KAL3820381.1"/>
    </source>
</evidence>
<evidence type="ECO:0000313" key="3">
    <source>
        <dbReference type="Proteomes" id="UP001634393"/>
    </source>
</evidence>